<gene>
    <name evidence="5" type="ORF">DI09_23p150</name>
</gene>
<dbReference type="InterPro" id="IPR000795">
    <property type="entry name" value="T_Tr_GTP-bd_dom"/>
</dbReference>
<keyword evidence="3" id="KW-0342">GTP-binding</keyword>
<dbReference type="EMBL" id="JMKJ01000155">
    <property type="protein sequence ID" value="KGG51940.1"/>
    <property type="molecule type" value="Genomic_DNA"/>
</dbReference>
<dbReference type="InterPro" id="IPR009022">
    <property type="entry name" value="EFG_III"/>
</dbReference>
<dbReference type="CDD" id="cd16262">
    <property type="entry name" value="EFG_III"/>
    <property type="match status" value="1"/>
</dbReference>
<dbReference type="Pfam" id="PF22042">
    <property type="entry name" value="EF-G_D2"/>
    <property type="match status" value="1"/>
</dbReference>
<dbReference type="SMART" id="SM00838">
    <property type="entry name" value="EFG_C"/>
    <property type="match status" value="1"/>
</dbReference>
<dbReference type="Pfam" id="PF14492">
    <property type="entry name" value="EFG_III"/>
    <property type="match status" value="1"/>
</dbReference>
<dbReference type="InterPro" id="IPR009000">
    <property type="entry name" value="Transl_B-barrel_sf"/>
</dbReference>
<dbReference type="PANTHER" id="PTHR43261:SF1">
    <property type="entry name" value="RIBOSOME-RELEASING FACTOR 2, MITOCHONDRIAL"/>
    <property type="match status" value="1"/>
</dbReference>
<proteinExistence type="predicted"/>
<dbReference type="InterPro" id="IPR041095">
    <property type="entry name" value="EFG_II"/>
</dbReference>
<reference evidence="5 6" key="1">
    <citation type="submission" date="2014-04" db="EMBL/GenBank/DDBJ databases">
        <title>A new species of microsporidia sheds light on the evolution of extreme parasitism.</title>
        <authorList>
            <person name="Haag K.L."/>
            <person name="James T.Y."/>
            <person name="Larsson R."/>
            <person name="Schaer T.M."/>
            <person name="Refardt D."/>
            <person name="Pombert J.-F."/>
            <person name="Ebert D."/>
        </authorList>
    </citation>
    <scope>NUCLEOTIDE SEQUENCE [LARGE SCALE GENOMIC DNA]</scope>
    <source>
        <strain evidence="5 6">UGP3</strain>
        <tissue evidence="5">Spores</tissue>
    </source>
</reference>
<dbReference type="GO" id="GO:0005739">
    <property type="term" value="C:mitochondrion"/>
    <property type="evidence" value="ECO:0007669"/>
    <property type="project" value="TreeGrafter"/>
</dbReference>
<dbReference type="InterPro" id="IPR035649">
    <property type="entry name" value="EFG_V"/>
</dbReference>
<dbReference type="InterPro" id="IPR000640">
    <property type="entry name" value="EFG_V-like"/>
</dbReference>
<dbReference type="HOGENOM" id="CLU_002794_4_1_1"/>
<dbReference type="GO" id="GO:0032790">
    <property type="term" value="P:ribosome disassembly"/>
    <property type="evidence" value="ECO:0007669"/>
    <property type="project" value="TreeGrafter"/>
</dbReference>
<dbReference type="RefSeq" id="XP_013238367.1">
    <property type="nucleotide sequence ID" value="XM_013382913.1"/>
</dbReference>
<evidence type="ECO:0000313" key="6">
    <source>
        <dbReference type="Proteomes" id="UP000029725"/>
    </source>
</evidence>
<dbReference type="Pfam" id="PF00009">
    <property type="entry name" value="GTP_EFTU"/>
    <property type="match status" value="1"/>
</dbReference>
<evidence type="ECO:0000259" key="4">
    <source>
        <dbReference type="PROSITE" id="PS51722"/>
    </source>
</evidence>
<dbReference type="SUPFAM" id="SSF54980">
    <property type="entry name" value="EF-G C-terminal domain-like"/>
    <property type="match status" value="2"/>
</dbReference>
<dbReference type="PROSITE" id="PS51722">
    <property type="entry name" value="G_TR_2"/>
    <property type="match status" value="1"/>
</dbReference>
<dbReference type="GO" id="GO:0005525">
    <property type="term" value="F:GTP binding"/>
    <property type="evidence" value="ECO:0007669"/>
    <property type="project" value="UniProtKB-KW"/>
</dbReference>
<dbReference type="PROSITE" id="PS00301">
    <property type="entry name" value="G_TR_1"/>
    <property type="match status" value="1"/>
</dbReference>
<dbReference type="CDD" id="cd03713">
    <property type="entry name" value="EFG_mtEFG_C"/>
    <property type="match status" value="1"/>
</dbReference>
<dbReference type="Gene3D" id="3.30.70.870">
    <property type="entry name" value="Elongation Factor G (Translational Gtpase), domain 3"/>
    <property type="match status" value="1"/>
</dbReference>
<dbReference type="Proteomes" id="UP000029725">
    <property type="component" value="Unassembled WGS sequence"/>
</dbReference>
<evidence type="ECO:0000313" key="5">
    <source>
        <dbReference type="EMBL" id="KGG51940.1"/>
    </source>
</evidence>
<dbReference type="OrthoDB" id="198619at2759"/>
<dbReference type="GO" id="GO:0032543">
    <property type="term" value="P:mitochondrial translation"/>
    <property type="evidence" value="ECO:0007669"/>
    <property type="project" value="TreeGrafter"/>
</dbReference>
<dbReference type="GeneID" id="25259168"/>
<dbReference type="Pfam" id="PF00679">
    <property type="entry name" value="EFG_C"/>
    <property type="match status" value="1"/>
</dbReference>
<dbReference type="PANTHER" id="PTHR43261">
    <property type="entry name" value="TRANSLATION ELONGATION FACTOR G-RELATED"/>
    <property type="match status" value="1"/>
</dbReference>
<dbReference type="SUPFAM" id="SSF50447">
    <property type="entry name" value="Translation proteins"/>
    <property type="match status" value="1"/>
</dbReference>
<dbReference type="Gene3D" id="3.30.230.10">
    <property type="match status" value="1"/>
</dbReference>
<protein>
    <recommendedName>
        <fullName evidence="4">Tr-type G domain-containing protein</fullName>
    </recommendedName>
</protein>
<dbReference type="NCBIfam" id="TIGR00231">
    <property type="entry name" value="small_GTP"/>
    <property type="match status" value="1"/>
</dbReference>
<comment type="caution">
    <text evidence="5">The sequence shown here is derived from an EMBL/GenBank/DDBJ whole genome shotgun (WGS) entry which is preliminary data.</text>
</comment>
<evidence type="ECO:0000256" key="2">
    <source>
        <dbReference type="ARBA" id="ARBA00022917"/>
    </source>
</evidence>
<dbReference type="VEuPathDB" id="MicrosporidiaDB:DI09_23p150"/>
<dbReference type="InterPro" id="IPR014721">
    <property type="entry name" value="Ribsml_uS5_D2-typ_fold_subgr"/>
</dbReference>
<feature type="domain" description="Tr-type G" evidence="4">
    <location>
        <begin position="1"/>
        <end position="290"/>
    </location>
</feature>
<dbReference type="InterPro" id="IPR031157">
    <property type="entry name" value="G_TR_CS"/>
</dbReference>
<organism evidence="5 6">
    <name type="scientific">Mitosporidium daphniae</name>
    <dbReference type="NCBI Taxonomy" id="1485682"/>
    <lineage>
        <taxon>Eukaryota</taxon>
        <taxon>Fungi</taxon>
        <taxon>Fungi incertae sedis</taxon>
        <taxon>Microsporidia</taxon>
        <taxon>Mitosporidium</taxon>
    </lineage>
</organism>
<keyword evidence="1" id="KW-0547">Nucleotide-binding</keyword>
<accession>A0A098VSK4</accession>
<dbReference type="InterPro" id="IPR053905">
    <property type="entry name" value="EF-G-like_DII"/>
</dbReference>
<keyword evidence="2" id="KW-0648">Protein biosynthesis</keyword>
<dbReference type="InterPro" id="IPR035647">
    <property type="entry name" value="EFG_III/V"/>
</dbReference>
<dbReference type="InterPro" id="IPR027417">
    <property type="entry name" value="P-loop_NTPase"/>
</dbReference>
<evidence type="ECO:0000256" key="3">
    <source>
        <dbReference type="ARBA" id="ARBA00023134"/>
    </source>
</evidence>
<dbReference type="InterPro" id="IPR005225">
    <property type="entry name" value="Small_GTP-bd"/>
</dbReference>
<dbReference type="GO" id="GO:0003924">
    <property type="term" value="F:GTPase activity"/>
    <property type="evidence" value="ECO:0007669"/>
    <property type="project" value="InterPro"/>
</dbReference>
<dbReference type="Gene3D" id="2.40.30.10">
    <property type="entry name" value="Translation factors"/>
    <property type="match status" value="1"/>
</dbReference>
<keyword evidence="6" id="KW-1185">Reference proteome</keyword>
<evidence type="ECO:0000256" key="1">
    <source>
        <dbReference type="ARBA" id="ARBA00022741"/>
    </source>
</evidence>
<dbReference type="SUPFAM" id="SSF52540">
    <property type="entry name" value="P-loop containing nucleoside triphosphate hydrolases"/>
    <property type="match status" value="1"/>
</dbReference>
<dbReference type="Gene3D" id="3.30.70.240">
    <property type="match status" value="1"/>
</dbReference>
<sequence length="781" mass="85876">MLFAAQIIEQPGNVDTGNTVMDFLKDERERGITISSATISFPWRGGHRINLIDTPGHVDFSVEVERSLRVLDGAVAIIDAVSGVEAQTETVWFQANSHHLPRIIFINKTDREGFCLSKIFTQIGLRLASSNARPIQKAFFEVRPLAAAFNECETSLFGKMPWLVDLATLDLITRHESDVHHNLMLPFEHWSADPFFRSNARAPLDAIISARLSLVEAVAERSDDDEILETFFEHSAQGETFPAPLLMKCICGLTNSGKLHPVLYGASLRNWGIEPLLDAITRYLPAPAPLSWPVDANSIQGVALVFKMVVDERKGPMAFVRVYHGHMRAKSNVINASKGGLRERISKILHMTSGESHEIQIVSFGNIAVLLGLRATTTGDTLLLPVSEVEFVKRTHSTASPSKASASYPEASVERYCLPGIKIPEPVFFRSIWTENETDEEFLQTAMAKLGLEDPSFKYEKNKESGQMIISGMGELHLEIISNRLLRECKSSKVRLGPVNIAYKESIGRGSLFQHSHVVDREIFGKRLHAGVNLRIFGGSSLDSLPNPCTDTAFDGDRGSDVAQHAPRQDLIVETANKVSFGAHFVDEQMTLNIFNISSVELQEDLREHVEIVLTNGPLESFPMIGLHVTIERLELFVDTTRPAIRAALSDAIREALNTKTSIFEPIMALRIRTPREHSGSILGDLSSSSRRGTILSVTDETRGDKISGSTFGESASQKNPIDSFSSSPLTYCIIEAEAPLAALSSYSSHLRSISSGTASFSFALLGYAAAPQQCRGVAPI</sequence>
<dbReference type="AlphaFoldDB" id="A0A098VSK4"/>
<dbReference type="Gene3D" id="3.40.50.300">
    <property type="entry name" value="P-loop containing nucleotide triphosphate hydrolases"/>
    <property type="match status" value="1"/>
</dbReference>
<name>A0A098VSK4_9MICR</name>